<feature type="coiled-coil region" evidence="4">
    <location>
        <begin position="362"/>
        <end position="410"/>
    </location>
</feature>
<comment type="caution">
    <text evidence="7">The sequence shown here is derived from an EMBL/GenBank/DDBJ whole genome shotgun (WGS) entry which is preliminary data.</text>
</comment>
<dbReference type="EMBL" id="CAJFDH010000002">
    <property type="protein sequence ID" value="CAD5212840.1"/>
    <property type="molecule type" value="Genomic_DNA"/>
</dbReference>
<gene>
    <name evidence="7" type="ORF">BOKJ2_LOCUS4641</name>
</gene>
<feature type="coiled-coil region" evidence="4">
    <location>
        <begin position="280"/>
        <end position="335"/>
    </location>
</feature>
<dbReference type="GO" id="GO:0006893">
    <property type="term" value="P:Golgi to plasma membrane transport"/>
    <property type="evidence" value="ECO:0007669"/>
    <property type="project" value="TreeGrafter"/>
</dbReference>
<dbReference type="PANTHER" id="PTHR16441:SF0">
    <property type="entry name" value="COILED-COIL DOMAIN-CONTAINING PROTEIN 93"/>
    <property type="match status" value="1"/>
</dbReference>
<feature type="domain" description="CCDC93 coiled-coil" evidence="5">
    <location>
        <begin position="169"/>
        <end position="557"/>
    </location>
</feature>
<dbReference type="InterPro" id="IPR019159">
    <property type="entry name" value="CCDC93_CC"/>
</dbReference>
<dbReference type="AlphaFoldDB" id="A0A811K9U1"/>
<proteinExistence type="inferred from homology"/>
<evidence type="ECO:0000256" key="3">
    <source>
        <dbReference type="ARBA" id="ARBA00023054"/>
    </source>
</evidence>
<keyword evidence="8" id="KW-1185">Reference proteome</keyword>
<evidence type="ECO:0000313" key="7">
    <source>
        <dbReference type="EMBL" id="CAD5212840.1"/>
    </source>
</evidence>
<evidence type="ECO:0000313" key="8">
    <source>
        <dbReference type="Proteomes" id="UP000614601"/>
    </source>
</evidence>
<comment type="similarity">
    <text evidence="1">Belongs to the CCDC93 family.</text>
</comment>
<evidence type="ECO:0000259" key="6">
    <source>
        <dbReference type="Pfam" id="PF21673"/>
    </source>
</evidence>
<feature type="domain" description="CCDC93 N-terminal" evidence="6">
    <location>
        <begin position="20"/>
        <end position="127"/>
    </location>
</feature>
<name>A0A811K9U1_9BILA</name>
<evidence type="ECO:0000256" key="2">
    <source>
        <dbReference type="ARBA" id="ARBA00016765"/>
    </source>
</evidence>
<dbReference type="Pfam" id="PF21673">
    <property type="entry name" value="CCDC93_N"/>
    <property type="match status" value="1"/>
</dbReference>
<dbReference type="OrthoDB" id="16092at2759"/>
<dbReference type="Pfam" id="PF09762">
    <property type="entry name" value="CCDC93_CC"/>
    <property type="match status" value="1"/>
</dbReference>
<reference evidence="7" key="1">
    <citation type="submission" date="2020-09" db="EMBL/GenBank/DDBJ databases">
        <authorList>
            <person name="Kikuchi T."/>
        </authorList>
    </citation>
    <scope>NUCLEOTIDE SEQUENCE</scope>
    <source>
        <strain evidence="7">SH1</strain>
    </source>
</reference>
<dbReference type="InterPro" id="IPR039116">
    <property type="entry name" value="CCDC93"/>
</dbReference>
<dbReference type="Proteomes" id="UP000614601">
    <property type="component" value="Unassembled WGS sequence"/>
</dbReference>
<evidence type="ECO:0000259" key="5">
    <source>
        <dbReference type="Pfam" id="PF09762"/>
    </source>
</evidence>
<dbReference type="EMBL" id="CAJFCW020000002">
    <property type="protein sequence ID" value="CAG9097805.1"/>
    <property type="molecule type" value="Genomic_DNA"/>
</dbReference>
<dbReference type="Proteomes" id="UP000783686">
    <property type="component" value="Unassembled WGS sequence"/>
</dbReference>
<protein>
    <recommendedName>
        <fullName evidence="2">Coiled-coil domain-containing protein 93</fullName>
    </recommendedName>
</protein>
<dbReference type="PANTHER" id="PTHR16441">
    <property type="entry name" value="FIDIPIDINE"/>
    <property type="match status" value="1"/>
</dbReference>
<keyword evidence="3 4" id="KW-0175">Coiled coil</keyword>
<accession>A0A811K9U1</accession>
<dbReference type="InterPro" id="IPR048747">
    <property type="entry name" value="CCDC93_N"/>
</dbReference>
<organism evidence="7 8">
    <name type="scientific">Bursaphelenchus okinawaensis</name>
    <dbReference type="NCBI Taxonomy" id="465554"/>
    <lineage>
        <taxon>Eukaryota</taxon>
        <taxon>Metazoa</taxon>
        <taxon>Ecdysozoa</taxon>
        <taxon>Nematoda</taxon>
        <taxon>Chromadorea</taxon>
        <taxon>Rhabditida</taxon>
        <taxon>Tylenchina</taxon>
        <taxon>Tylenchomorpha</taxon>
        <taxon>Aphelenchoidea</taxon>
        <taxon>Aphelenchoididae</taxon>
        <taxon>Bursaphelenchus</taxon>
    </lineage>
</organism>
<evidence type="ECO:0000256" key="1">
    <source>
        <dbReference type="ARBA" id="ARBA00007219"/>
    </source>
</evidence>
<evidence type="ECO:0000256" key="4">
    <source>
        <dbReference type="SAM" id="Coils"/>
    </source>
</evidence>
<sequence>MDSTLETHLWDGQFTVQQDEEQYAKMSQILDLLVSAGYFRAKIDGLSVFDKIVGGMVWCIQLCAEVVDVDLLYSENSSIGQKIALTQNIVKVLPNFKCPHAIEPHQIQGLDCINIYPVVQWLVKEAIEAKKKHGDEILRYANSQFKNTGWEVEDDLEKPFSSNEAERPKPYRKMERTTKTEFKDIKDDVRSTLLEFGLDVSDVVKKETQFDDDLGREKRKELEESFLRDLKIAEQLKNDLVEADPVQQKRVSARKVNSIIDSTALEKVAKDSEGLRLGRIEESEQSLEEMEVRLKEELDNIQRENKEIEEEVEKNRENLNKIEEKEREYDELVKNTDPDLYKQITDLLDQCQEMRNHESEFKRECRRQIEQVEAEIDRLKQIEGPDASEVEHLTQEFQKLEAELAEINEKVFYMSKKIDQKPSQIELNQYQRRFIELYNLVTAKHLEARRLYMLNNHLVDACKFIKREIDLLMNIDEQKELSIKEAYKVSFVDNLRKIVAGVEESVEKILKKRAQTQQAKDVSFRALQDLRKQKRLYIKTIADFQHECQKNEKLREKLGE</sequence>